<dbReference type="AlphaFoldDB" id="D0LJG9"/>
<dbReference type="STRING" id="502025.Hoch_4044"/>
<accession>D0LJG9</accession>
<dbReference type="Gene3D" id="3.10.129.10">
    <property type="entry name" value="Hotdog Thioesterase"/>
    <property type="match status" value="1"/>
</dbReference>
<dbReference type="eggNOG" id="COG0824">
    <property type="taxonomic scope" value="Bacteria"/>
</dbReference>
<proteinExistence type="inferred from homology"/>
<dbReference type="KEGG" id="hoh:Hoch_4044"/>
<sequence>MRGEIDITVYYEDADPMGVVYYANYLKFFERGRSELLAAAVGKSIADINAGGALIAVYKAEVVYRAPARLSDRCRVISEILPKGSKYRMHIAQRLERDGAVLTEGKIELVCLDSEFKLRAFPPEIMAARPLA</sequence>
<evidence type="ECO:0000313" key="3">
    <source>
        <dbReference type="EMBL" id="ACY16543.1"/>
    </source>
</evidence>
<dbReference type="HOGENOM" id="CLU_101141_7_1_7"/>
<dbReference type="EMBL" id="CP001804">
    <property type="protein sequence ID" value="ACY16543.1"/>
    <property type="molecule type" value="Genomic_DNA"/>
</dbReference>
<dbReference type="Proteomes" id="UP000001880">
    <property type="component" value="Chromosome"/>
</dbReference>
<evidence type="ECO:0000313" key="4">
    <source>
        <dbReference type="Proteomes" id="UP000001880"/>
    </source>
</evidence>
<dbReference type="CDD" id="cd00586">
    <property type="entry name" value="4HBT"/>
    <property type="match status" value="1"/>
</dbReference>
<dbReference type="SUPFAM" id="SSF54637">
    <property type="entry name" value="Thioesterase/thiol ester dehydrase-isomerase"/>
    <property type="match status" value="1"/>
</dbReference>
<dbReference type="RefSeq" id="WP_012829141.1">
    <property type="nucleotide sequence ID" value="NC_013440.1"/>
</dbReference>
<dbReference type="PIRSF" id="PIRSF003230">
    <property type="entry name" value="YbgC"/>
    <property type="match status" value="1"/>
</dbReference>
<gene>
    <name evidence="3" type="ordered locus">Hoch_4044</name>
</gene>
<dbReference type="PANTHER" id="PTHR31793:SF37">
    <property type="entry name" value="ACYL-COA THIOESTER HYDROLASE YBGC"/>
    <property type="match status" value="1"/>
</dbReference>
<dbReference type="InterPro" id="IPR050563">
    <property type="entry name" value="4-hydroxybenzoyl-CoA_TE"/>
</dbReference>
<dbReference type="InterPro" id="IPR006684">
    <property type="entry name" value="YbgC/YbaW"/>
</dbReference>
<evidence type="ECO:0000256" key="2">
    <source>
        <dbReference type="ARBA" id="ARBA00022801"/>
    </source>
</evidence>
<dbReference type="GO" id="GO:0047617">
    <property type="term" value="F:fatty acyl-CoA hydrolase activity"/>
    <property type="evidence" value="ECO:0007669"/>
    <property type="project" value="TreeGrafter"/>
</dbReference>
<keyword evidence="2" id="KW-0378">Hydrolase</keyword>
<organism evidence="3 4">
    <name type="scientific">Haliangium ochraceum (strain DSM 14365 / JCM 11303 / SMP-2)</name>
    <dbReference type="NCBI Taxonomy" id="502025"/>
    <lineage>
        <taxon>Bacteria</taxon>
        <taxon>Pseudomonadati</taxon>
        <taxon>Myxococcota</taxon>
        <taxon>Polyangia</taxon>
        <taxon>Haliangiales</taxon>
        <taxon>Kofleriaceae</taxon>
        <taxon>Haliangium</taxon>
    </lineage>
</organism>
<reference evidence="3 4" key="1">
    <citation type="journal article" date="2010" name="Stand. Genomic Sci.">
        <title>Complete genome sequence of Haliangium ochraceum type strain (SMP-2).</title>
        <authorList>
            <consortium name="US DOE Joint Genome Institute (JGI-PGF)"/>
            <person name="Ivanova N."/>
            <person name="Daum C."/>
            <person name="Lang E."/>
            <person name="Abt B."/>
            <person name="Kopitz M."/>
            <person name="Saunders E."/>
            <person name="Lapidus A."/>
            <person name="Lucas S."/>
            <person name="Glavina Del Rio T."/>
            <person name="Nolan M."/>
            <person name="Tice H."/>
            <person name="Copeland A."/>
            <person name="Cheng J.F."/>
            <person name="Chen F."/>
            <person name="Bruce D."/>
            <person name="Goodwin L."/>
            <person name="Pitluck S."/>
            <person name="Mavromatis K."/>
            <person name="Pati A."/>
            <person name="Mikhailova N."/>
            <person name="Chen A."/>
            <person name="Palaniappan K."/>
            <person name="Land M."/>
            <person name="Hauser L."/>
            <person name="Chang Y.J."/>
            <person name="Jeffries C.D."/>
            <person name="Detter J.C."/>
            <person name="Brettin T."/>
            <person name="Rohde M."/>
            <person name="Goker M."/>
            <person name="Bristow J."/>
            <person name="Markowitz V."/>
            <person name="Eisen J.A."/>
            <person name="Hugenholtz P."/>
            <person name="Kyrpides N.C."/>
            <person name="Klenk H.P."/>
        </authorList>
    </citation>
    <scope>NUCLEOTIDE SEQUENCE [LARGE SCALE GENOMIC DNA]</scope>
    <source>
        <strain evidence="4">DSM 14365 / CIP 107738 / JCM 11303 / AJ 13395 / SMP-2</strain>
    </source>
</reference>
<evidence type="ECO:0000256" key="1">
    <source>
        <dbReference type="ARBA" id="ARBA00005953"/>
    </source>
</evidence>
<dbReference type="PANTHER" id="PTHR31793">
    <property type="entry name" value="4-HYDROXYBENZOYL-COA THIOESTERASE FAMILY MEMBER"/>
    <property type="match status" value="1"/>
</dbReference>
<keyword evidence="4" id="KW-1185">Reference proteome</keyword>
<name>D0LJG9_HALO1</name>
<comment type="similarity">
    <text evidence="1">Belongs to the 4-hydroxybenzoyl-CoA thioesterase family.</text>
</comment>
<dbReference type="InterPro" id="IPR029069">
    <property type="entry name" value="HotDog_dom_sf"/>
</dbReference>
<dbReference type="Pfam" id="PF13279">
    <property type="entry name" value="4HBT_2"/>
    <property type="match status" value="1"/>
</dbReference>
<protein>
    <submittedName>
        <fullName evidence="3">Thioesterase superfamily protein</fullName>
    </submittedName>
</protein>